<evidence type="ECO:0000313" key="2">
    <source>
        <dbReference type="Proteomes" id="UP001297361"/>
    </source>
</evidence>
<proteinExistence type="predicted"/>
<reference evidence="1" key="1">
    <citation type="submission" date="2021-10" db="EMBL/GenBank/DDBJ databases">
        <authorList>
            <person name="Hussein R."/>
            <person name="Harrison J."/>
            <person name="Studholme D.J."/>
            <person name="Vicente J."/>
            <person name="Grant M."/>
        </authorList>
    </citation>
    <scope>NUCLEOTIDE SEQUENCE</scope>
    <source>
        <strain evidence="1">NCPPB 2970</strain>
    </source>
</reference>
<comment type="caution">
    <text evidence="1">The sequence shown here is derived from an EMBL/GenBank/DDBJ whole genome shotgun (WGS) entry which is preliminary data.</text>
</comment>
<name>A0AAJ2X422_XANCA</name>
<dbReference type="Proteomes" id="UP001297361">
    <property type="component" value="Unassembled WGS sequence"/>
</dbReference>
<accession>A0AAJ2X422</accession>
<dbReference type="EMBL" id="JAJFNJ020000003">
    <property type="protein sequence ID" value="MEC3888418.1"/>
    <property type="molecule type" value="Genomic_DNA"/>
</dbReference>
<gene>
    <name evidence="1" type="ORF">LLE72_011810</name>
</gene>
<evidence type="ECO:0000313" key="1">
    <source>
        <dbReference type="EMBL" id="MEC3888418.1"/>
    </source>
</evidence>
<sequence>MISERLHLPVNHVRAVEHQIHVTCAPGAAYQTLLTQGAATSDGIVLDVRTPERQAKMFSLLQSLQLPFADAPAGWPPAAVFAQLREQGRVHGAIITVTWTAPEMPVLGVG</sequence>
<reference evidence="1" key="2">
    <citation type="submission" date="2024-01" db="EMBL/GenBank/DDBJ databases">
        <title>Long-read genome sequencing of X. campestris pv. papavericola.</title>
        <authorList>
            <person name="Hussain R.M.F."/>
            <person name="Greer S."/>
            <person name="Harrison J."/>
            <person name="Grant M."/>
            <person name="Vicente J."/>
            <person name="Studholme D.J."/>
        </authorList>
    </citation>
    <scope>NUCLEOTIDE SEQUENCE</scope>
    <source>
        <strain evidence="1">NCPPB 2970</strain>
    </source>
</reference>
<dbReference type="AlphaFoldDB" id="A0AAJ2X422"/>
<protein>
    <submittedName>
        <fullName evidence="1">Uncharacterized protein</fullName>
    </submittedName>
</protein>
<dbReference type="RefSeq" id="WP_228423958.1">
    <property type="nucleotide sequence ID" value="NZ_JAJFNJ020000003.1"/>
</dbReference>
<organism evidence="1 2">
    <name type="scientific">Xanthomonas campestris pv. papavericola</name>
    <dbReference type="NCBI Taxonomy" id="487881"/>
    <lineage>
        <taxon>Bacteria</taxon>
        <taxon>Pseudomonadati</taxon>
        <taxon>Pseudomonadota</taxon>
        <taxon>Gammaproteobacteria</taxon>
        <taxon>Lysobacterales</taxon>
        <taxon>Lysobacteraceae</taxon>
        <taxon>Xanthomonas</taxon>
    </lineage>
</organism>